<name>A0A2S3HEJ8_9POAL</name>
<evidence type="ECO:0000313" key="1">
    <source>
        <dbReference type="EMBL" id="PAN21370.2"/>
    </source>
</evidence>
<sequence length="89" mass="9729">MYAHADAYCIISNSRADAQIPAYMGNGESTHTLCHDVSRVLSSVSLHSLVALEAAKGKVQLGVPVLVRVRALRPSAFLPWRRVAAWSQR</sequence>
<reference evidence="1" key="1">
    <citation type="submission" date="2018-04" db="EMBL/GenBank/DDBJ databases">
        <title>WGS assembly of Panicum hallii.</title>
        <authorList>
            <person name="Lovell J."/>
            <person name="Jenkins J."/>
            <person name="Lowry D."/>
            <person name="Mamidi S."/>
            <person name="Sreedasyam A."/>
            <person name="Weng X."/>
            <person name="Barry K."/>
            <person name="Bonette J."/>
            <person name="Campitelli B."/>
            <person name="Daum C."/>
            <person name="Gordon S."/>
            <person name="Gould B."/>
            <person name="Lipzen A."/>
            <person name="Macqueen A."/>
            <person name="Palacio-Mejia J."/>
            <person name="Plott C."/>
            <person name="Shakirov E."/>
            <person name="Shu S."/>
            <person name="Yoshinaga Y."/>
            <person name="Zane M."/>
            <person name="Rokhsar D."/>
            <person name="Grimwood J."/>
            <person name="Schmutz J."/>
            <person name="Juenger T."/>
        </authorList>
    </citation>
    <scope>NUCLEOTIDE SEQUENCE [LARGE SCALE GENOMIC DNA]</scope>
    <source>
        <strain evidence="1">FIL2</strain>
    </source>
</reference>
<gene>
    <name evidence="1" type="ORF">PAHAL_3G461100</name>
</gene>
<organism evidence="1">
    <name type="scientific">Panicum hallii</name>
    <dbReference type="NCBI Taxonomy" id="206008"/>
    <lineage>
        <taxon>Eukaryota</taxon>
        <taxon>Viridiplantae</taxon>
        <taxon>Streptophyta</taxon>
        <taxon>Embryophyta</taxon>
        <taxon>Tracheophyta</taxon>
        <taxon>Spermatophyta</taxon>
        <taxon>Magnoliopsida</taxon>
        <taxon>Liliopsida</taxon>
        <taxon>Poales</taxon>
        <taxon>Poaceae</taxon>
        <taxon>PACMAD clade</taxon>
        <taxon>Panicoideae</taxon>
        <taxon>Panicodae</taxon>
        <taxon>Paniceae</taxon>
        <taxon>Panicinae</taxon>
        <taxon>Panicum</taxon>
        <taxon>Panicum sect. Panicum</taxon>
    </lineage>
</organism>
<dbReference type="EMBL" id="CM008048">
    <property type="protein sequence ID" value="PAN21370.2"/>
    <property type="molecule type" value="Genomic_DNA"/>
</dbReference>
<dbReference type="Proteomes" id="UP000243499">
    <property type="component" value="Chromosome 3"/>
</dbReference>
<accession>A0A2S3HEJ8</accession>
<dbReference type="AlphaFoldDB" id="A0A2S3HEJ8"/>
<dbReference type="Gramene" id="PAN21370">
    <property type="protein sequence ID" value="PAN21370"/>
    <property type="gene ID" value="PAHAL_3G461100"/>
</dbReference>
<proteinExistence type="predicted"/>
<protein>
    <submittedName>
        <fullName evidence="1">Uncharacterized protein</fullName>
    </submittedName>
</protein>